<comment type="caution">
    <text evidence="12">The sequence shown here is derived from an EMBL/GenBank/DDBJ whole genome shotgun (WGS) entry which is preliminary data.</text>
</comment>
<dbReference type="AlphaFoldDB" id="A0A839SZ17"/>
<dbReference type="GO" id="GO:0000287">
    <property type="term" value="F:magnesium ion binding"/>
    <property type="evidence" value="ECO:0007669"/>
    <property type="project" value="TreeGrafter"/>
</dbReference>
<keyword evidence="4" id="KW-1003">Cell membrane</keyword>
<dbReference type="RefSeq" id="WP_183417683.1">
    <property type="nucleotide sequence ID" value="NZ_JACHXA010000011.1"/>
</dbReference>
<evidence type="ECO:0000256" key="2">
    <source>
        <dbReference type="ARBA" id="ARBA00009765"/>
    </source>
</evidence>
<dbReference type="Gene3D" id="3.30.460.20">
    <property type="entry name" value="CorA soluble domain-like"/>
    <property type="match status" value="1"/>
</dbReference>
<evidence type="ECO:0000256" key="11">
    <source>
        <dbReference type="SAM" id="Phobius"/>
    </source>
</evidence>
<evidence type="ECO:0000256" key="10">
    <source>
        <dbReference type="ARBA" id="ARBA00023136"/>
    </source>
</evidence>
<gene>
    <name evidence="12" type="ORF">FHR98_003165</name>
</gene>
<keyword evidence="13" id="KW-1185">Reference proteome</keyword>
<dbReference type="Gene3D" id="1.20.58.340">
    <property type="entry name" value="Magnesium transport protein CorA, transmembrane region"/>
    <property type="match status" value="2"/>
</dbReference>
<keyword evidence="8 11" id="KW-1133">Transmembrane helix</keyword>
<dbReference type="GO" id="GO:0015095">
    <property type="term" value="F:magnesium ion transmembrane transporter activity"/>
    <property type="evidence" value="ECO:0007669"/>
    <property type="project" value="TreeGrafter"/>
</dbReference>
<comment type="similarity">
    <text evidence="2">Belongs to the CorA metal ion transporter (MIT) (TC 1.A.35) family.</text>
</comment>
<dbReference type="SUPFAM" id="SSF143865">
    <property type="entry name" value="CorA soluble domain-like"/>
    <property type="match status" value="1"/>
</dbReference>
<protein>
    <submittedName>
        <fullName evidence="12">Zinc transporter</fullName>
    </submittedName>
</protein>
<dbReference type="SUPFAM" id="SSF144083">
    <property type="entry name" value="Magnesium transport protein CorA, transmembrane region"/>
    <property type="match status" value="1"/>
</dbReference>
<dbReference type="GO" id="GO:0050897">
    <property type="term" value="F:cobalt ion binding"/>
    <property type="evidence" value="ECO:0007669"/>
    <property type="project" value="TreeGrafter"/>
</dbReference>
<dbReference type="PANTHER" id="PTHR46494">
    <property type="entry name" value="CORA FAMILY METAL ION TRANSPORTER (EUROFUNG)"/>
    <property type="match status" value="1"/>
</dbReference>
<keyword evidence="3" id="KW-0813">Transport</keyword>
<keyword evidence="6 11" id="KW-0812">Transmembrane</keyword>
<reference evidence="12 13" key="1">
    <citation type="submission" date="2020-08" db="EMBL/GenBank/DDBJ databases">
        <title>Genomic Encyclopedia of Type Strains, Phase III (KMG-III): the genomes of soil and plant-associated and newly described type strains.</title>
        <authorList>
            <person name="Whitman W."/>
        </authorList>
    </citation>
    <scope>NUCLEOTIDE SEQUENCE [LARGE SCALE GENOMIC DNA]</scope>
    <source>
        <strain evidence="12 13">CECT 8803</strain>
    </source>
</reference>
<dbReference type="Pfam" id="PF01544">
    <property type="entry name" value="CorA"/>
    <property type="match status" value="1"/>
</dbReference>
<evidence type="ECO:0000256" key="8">
    <source>
        <dbReference type="ARBA" id="ARBA00022989"/>
    </source>
</evidence>
<evidence type="ECO:0000256" key="5">
    <source>
        <dbReference type="ARBA" id="ARBA00022519"/>
    </source>
</evidence>
<organism evidence="12 13">
    <name type="scientific">Limibacillus halophilus</name>
    <dbReference type="NCBI Taxonomy" id="1579333"/>
    <lineage>
        <taxon>Bacteria</taxon>
        <taxon>Pseudomonadati</taxon>
        <taxon>Pseudomonadota</taxon>
        <taxon>Alphaproteobacteria</taxon>
        <taxon>Rhodospirillales</taxon>
        <taxon>Rhodovibrionaceae</taxon>
        <taxon>Limibacillus</taxon>
    </lineage>
</organism>
<evidence type="ECO:0000256" key="9">
    <source>
        <dbReference type="ARBA" id="ARBA00023065"/>
    </source>
</evidence>
<dbReference type="InterPro" id="IPR045861">
    <property type="entry name" value="CorA_cytoplasmic_dom"/>
</dbReference>
<proteinExistence type="inferred from homology"/>
<evidence type="ECO:0000313" key="13">
    <source>
        <dbReference type="Proteomes" id="UP000581135"/>
    </source>
</evidence>
<keyword evidence="7" id="KW-0862">Zinc</keyword>
<keyword evidence="9" id="KW-0406">Ion transport</keyword>
<dbReference type="GO" id="GO:0015087">
    <property type="term" value="F:cobalt ion transmembrane transporter activity"/>
    <property type="evidence" value="ECO:0007669"/>
    <property type="project" value="TreeGrafter"/>
</dbReference>
<dbReference type="CDD" id="cd12833">
    <property type="entry name" value="ZntB-like_1"/>
    <property type="match status" value="1"/>
</dbReference>
<comment type="subcellular location">
    <subcellularLocation>
        <location evidence="1">Cell membrane</location>
        <topology evidence="1">Multi-pass membrane protein</topology>
    </subcellularLocation>
</comment>
<evidence type="ECO:0000256" key="6">
    <source>
        <dbReference type="ARBA" id="ARBA00022692"/>
    </source>
</evidence>
<dbReference type="InterPro" id="IPR045863">
    <property type="entry name" value="CorA_TM1_TM2"/>
</dbReference>
<dbReference type="EMBL" id="JACHXA010000011">
    <property type="protein sequence ID" value="MBB3066854.1"/>
    <property type="molecule type" value="Genomic_DNA"/>
</dbReference>
<accession>A0A839SZ17</accession>
<name>A0A839SZ17_9PROT</name>
<evidence type="ECO:0000256" key="4">
    <source>
        <dbReference type="ARBA" id="ARBA00022475"/>
    </source>
</evidence>
<dbReference type="InterPro" id="IPR002523">
    <property type="entry name" value="MgTranspt_CorA/ZnTranspt_ZntB"/>
</dbReference>
<evidence type="ECO:0000256" key="3">
    <source>
        <dbReference type="ARBA" id="ARBA00022448"/>
    </source>
</evidence>
<sequence length="337" mass="37270">MTGKPSDVNQPATAGAVSKGVIFAGYLGGGTIKDCGLADLGTAEDKPPYWAHLDRSESDAQNWLVRESGLPSAALHAILAEETRPRLESFDGGGLLLILRGVNLNPGADPEDMITLRIWAEEKRVISLRRFRIMAVQDVRDQLEKGQGPSTIGGVVTQVIGGLLQRMEPTIQSLQEAIDDVEVETLEEETPDIRQKLYGLRTQIVRLRRYVAPQRDALKQLLEGPPSWFSKDDRNRLRHALDQVTRYVEALEAARDRTAVVQDEMANRIGEMANRRIYLLSIVAGIFLPLGLLTGLLGINVAGMPGAETPWAFWAVCGLLGVLVVFEIWLFKRLNWV</sequence>
<evidence type="ECO:0000256" key="7">
    <source>
        <dbReference type="ARBA" id="ARBA00022833"/>
    </source>
</evidence>
<keyword evidence="5" id="KW-0997">Cell inner membrane</keyword>
<evidence type="ECO:0000313" key="12">
    <source>
        <dbReference type="EMBL" id="MBB3066854.1"/>
    </source>
</evidence>
<dbReference type="Proteomes" id="UP000581135">
    <property type="component" value="Unassembled WGS sequence"/>
</dbReference>
<feature type="transmembrane region" description="Helical" evidence="11">
    <location>
        <begin position="277"/>
        <end position="299"/>
    </location>
</feature>
<dbReference type="PANTHER" id="PTHR46494:SF3">
    <property type="entry name" value="ZINC TRANSPORT PROTEIN ZNTB"/>
    <property type="match status" value="1"/>
</dbReference>
<evidence type="ECO:0000256" key="1">
    <source>
        <dbReference type="ARBA" id="ARBA00004651"/>
    </source>
</evidence>
<dbReference type="GO" id="GO:0005886">
    <property type="term" value="C:plasma membrane"/>
    <property type="evidence" value="ECO:0007669"/>
    <property type="project" value="UniProtKB-SubCell"/>
</dbReference>
<feature type="transmembrane region" description="Helical" evidence="11">
    <location>
        <begin position="311"/>
        <end position="331"/>
    </location>
</feature>
<keyword evidence="10 11" id="KW-0472">Membrane</keyword>